<evidence type="ECO:0000256" key="1">
    <source>
        <dbReference type="ARBA" id="ARBA00004141"/>
    </source>
</evidence>
<evidence type="ECO:0000256" key="4">
    <source>
        <dbReference type="ARBA" id="ARBA00022989"/>
    </source>
</evidence>
<proteinExistence type="predicted"/>
<dbReference type="AlphaFoldDB" id="U7QP15"/>
<evidence type="ECO:0000313" key="7">
    <source>
        <dbReference type="EMBL" id="ERT09002.1"/>
    </source>
</evidence>
<dbReference type="Gene3D" id="1.10.3860.10">
    <property type="entry name" value="Sodium:dicarboxylate symporter"/>
    <property type="match status" value="1"/>
</dbReference>
<keyword evidence="5 6" id="KW-0472">Membrane</keyword>
<dbReference type="InterPro" id="IPR050746">
    <property type="entry name" value="DAACS"/>
</dbReference>
<dbReference type="GO" id="GO:0016020">
    <property type="term" value="C:membrane"/>
    <property type="evidence" value="ECO:0007669"/>
    <property type="project" value="UniProtKB-SubCell"/>
</dbReference>
<dbReference type="InterPro" id="IPR001991">
    <property type="entry name" value="Na-dicarboxylate_symporter"/>
</dbReference>
<reference evidence="7 8" key="1">
    <citation type="journal article" date="2013" name="Front. Microbiol.">
        <title>Comparative genomic analyses of the cyanobacterium, Lyngbya aestuarii BL J, a powerful hydrogen producer.</title>
        <authorList>
            <person name="Kothari A."/>
            <person name="Vaughn M."/>
            <person name="Garcia-Pichel F."/>
        </authorList>
    </citation>
    <scope>NUCLEOTIDE SEQUENCE [LARGE SCALE GENOMIC DNA]</scope>
    <source>
        <strain evidence="7 8">BL J</strain>
    </source>
</reference>
<name>U7QP15_9CYAN</name>
<keyword evidence="4 6" id="KW-1133">Transmembrane helix</keyword>
<dbReference type="PATRIC" id="fig|1348334.3.peg.996"/>
<dbReference type="Pfam" id="PF00375">
    <property type="entry name" value="SDF"/>
    <property type="match status" value="1"/>
</dbReference>
<dbReference type="Proteomes" id="UP000017127">
    <property type="component" value="Unassembled WGS sequence"/>
</dbReference>
<dbReference type="PANTHER" id="PTHR11958:SF63">
    <property type="entry name" value="AMINO ACID TRANSPORTER"/>
    <property type="match status" value="1"/>
</dbReference>
<comment type="caution">
    <text evidence="7">The sequence shown here is derived from an EMBL/GenBank/DDBJ whole genome shotgun (WGS) entry which is preliminary data.</text>
</comment>
<keyword evidence="8" id="KW-1185">Reference proteome</keyword>
<evidence type="ECO:0000256" key="6">
    <source>
        <dbReference type="SAM" id="Phobius"/>
    </source>
</evidence>
<dbReference type="InterPro" id="IPR036458">
    <property type="entry name" value="Na:dicarbo_symporter_sf"/>
</dbReference>
<keyword evidence="2" id="KW-0813">Transport</keyword>
<protein>
    <submittedName>
        <fullName evidence="7">Dicarboxylate symporter family protein</fullName>
    </submittedName>
</protein>
<dbReference type="GO" id="GO:0015293">
    <property type="term" value="F:symporter activity"/>
    <property type="evidence" value="ECO:0007669"/>
    <property type="project" value="InterPro"/>
</dbReference>
<accession>U7QP15</accession>
<evidence type="ECO:0000256" key="5">
    <source>
        <dbReference type="ARBA" id="ARBA00023136"/>
    </source>
</evidence>
<evidence type="ECO:0000256" key="2">
    <source>
        <dbReference type="ARBA" id="ARBA00022448"/>
    </source>
</evidence>
<dbReference type="PANTHER" id="PTHR11958">
    <property type="entry name" value="SODIUM/DICARBOXYLATE SYMPORTER-RELATED"/>
    <property type="match status" value="1"/>
</dbReference>
<sequence>MIVIFLTATLAAIGAAGIPEAGLVTMVIVLRAVNIPIEGISLILVIDWFLDRCRTTINVWGDGVGAGVIERYEGKKQPQMIEEEVRVSSLVV</sequence>
<evidence type="ECO:0000313" key="8">
    <source>
        <dbReference type="Proteomes" id="UP000017127"/>
    </source>
</evidence>
<feature type="transmembrane region" description="Helical" evidence="6">
    <location>
        <begin position="27"/>
        <end position="50"/>
    </location>
</feature>
<gene>
    <name evidence="7" type="ORF">M595_1021</name>
</gene>
<keyword evidence="3 6" id="KW-0812">Transmembrane</keyword>
<dbReference type="EMBL" id="AUZM01000006">
    <property type="protein sequence ID" value="ERT09002.1"/>
    <property type="molecule type" value="Genomic_DNA"/>
</dbReference>
<dbReference type="SUPFAM" id="SSF118215">
    <property type="entry name" value="Proton glutamate symport protein"/>
    <property type="match status" value="1"/>
</dbReference>
<evidence type="ECO:0000256" key="3">
    <source>
        <dbReference type="ARBA" id="ARBA00022692"/>
    </source>
</evidence>
<comment type="subcellular location">
    <subcellularLocation>
        <location evidence="1">Membrane</location>
        <topology evidence="1">Multi-pass membrane protein</topology>
    </subcellularLocation>
</comment>
<organism evidence="7 8">
    <name type="scientific">Lyngbya aestuarii BL J</name>
    <dbReference type="NCBI Taxonomy" id="1348334"/>
    <lineage>
        <taxon>Bacteria</taxon>
        <taxon>Bacillati</taxon>
        <taxon>Cyanobacteriota</taxon>
        <taxon>Cyanophyceae</taxon>
        <taxon>Oscillatoriophycideae</taxon>
        <taxon>Oscillatoriales</taxon>
        <taxon>Microcoleaceae</taxon>
        <taxon>Lyngbya</taxon>
    </lineage>
</organism>